<comment type="caution">
    <text evidence="2">The sequence shown here is derived from an EMBL/GenBank/DDBJ whole genome shotgun (WGS) entry which is preliminary data.</text>
</comment>
<feature type="non-terminal residue" evidence="2">
    <location>
        <position position="391"/>
    </location>
</feature>
<feature type="compositionally biased region" description="Low complexity" evidence="1">
    <location>
        <begin position="101"/>
        <end position="110"/>
    </location>
</feature>
<accession>A0A1R3L2N2</accession>
<dbReference type="Proteomes" id="UP000187203">
    <property type="component" value="Unassembled WGS sequence"/>
</dbReference>
<reference evidence="3" key="1">
    <citation type="submission" date="2013-09" db="EMBL/GenBank/DDBJ databases">
        <title>Corchorus olitorius genome sequencing.</title>
        <authorList>
            <person name="Alam M."/>
            <person name="Haque M.S."/>
            <person name="Islam M.S."/>
            <person name="Emdad E.M."/>
            <person name="Islam M.M."/>
            <person name="Ahmed B."/>
            <person name="Halim A."/>
            <person name="Hossen Q.M.M."/>
            <person name="Hossain M.Z."/>
            <person name="Ahmed R."/>
            <person name="Khan M.M."/>
            <person name="Islam R."/>
            <person name="Rashid M.M."/>
            <person name="Khan S.A."/>
            <person name="Rahman M.S."/>
            <person name="Alam M."/>
            <person name="Yahiya A.S."/>
            <person name="Khan M.S."/>
            <person name="Azam M.S."/>
            <person name="Haque T."/>
            <person name="Lashkar M.Z.H."/>
            <person name="Akhand A.I."/>
            <person name="Morshed G."/>
            <person name="Roy S."/>
            <person name="Uddin K.S."/>
            <person name="Rabeya T."/>
            <person name="Hossain A.S."/>
            <person name="Chowdhury A."/>
            <person name="Snigdha A.R."/>
            <person name="Mortoza M.S."/>
            <person name="Matin S.A."/>
            <person name="Hoque S.M.E."/>
            <person name="Islam M.K."/>
            <person name="Roy D.K."/>
            <person name="Haider R."/>
            <person name="Moosa M.M."/>
            <person name="Elias S.M."/>
            <person name="Hasan A.M."/>
            <person name="Jahan S."/>
            <person name="Shafiuddin M."/>
            <person name="Mahmood N."/>
            <person name="Shommy N.S."/>
        </authorList>
    </citation>
    <scope>NUCLEOTIDE SEQUENCE [LARGE SCALE GENOMIC DNA]</scope>
    <source>
        <strain evidence="3">cv. O-4</strain>
    </source>
</reference>
<evidence type="ECO:0000313" key="3">
    <source>
        <dbReference type="Proteomes" id="UP000187203"/>
    </source>
</evidence>
<feature type="region of interest" description="Disordered" evidence="1">
    <location>
        <begin position="77"/>
        <end position="116"/>
    </location>
</feature>
<feature type="region of interest" description="Disordered" evidence="1">
    <location>
        <begin position="178"/>
        <end position="219"/>
    </location>
</feature>
<protein>
    <submittedName>
        <fullName evidence="2">Uncharacterized protein</fullName>
    </submittedName>
</protein>
<sequence>MAGPSCSVMLVDRVGARVAFCNVQKLEFSGDHLRVVRLFGGHCFAGACVPFPGGCAAQHTRRQRGYCQRWQFARHHPGAAQHHQANHMRRAQPAEDRPLEQQVAQQVQRRAAQHRQRRPFMGMAHWMRQHELIGHRPDDDAGHQHHVDVGVGQPCKPARIGRMRHGVRAALGNRVEVQPPHRQAADERQRHRRDVFCGPVEPGKRGARDQHRFAQRDDDEQRAALGHVAAFHVPVIGGGAAEARRVEAHRRPDPFDGQRDDPAGPAHGTVRQPARQPQHRRDAEPRGDALEVAPHGQRLAAHGPQEEHRAPELHEHIGERKRQPARAERLRQRCREQQPARHQHEHQHADGELVRVEPVRHPRREDPHPPHRQHQQQRLRAALEREVADQQ</sequence>
<evidence type="ECO:0000256" key="1">
    <source>
        <dbReference type="SAM" id="MobiDB-lite"/>
    </source>
</evidence>
<feature type="compositionally biased region" description="Basic and acidic residues" evidence="1">
    <location>
        <begin position="381"/>
        <end position="391"/>
    </location>
</feature>
<keyword evidence="3" id="KW-1185">Reference proteome</keyword>
<feature type="compositionally biased region" description="Basic and acidic residues" evidence="1">
    <location>
        <begin position="304"/>
        <end position="339"/>
    </location>
</feature>
<feature type="compositionally biased region" description="Basic and acidic residues" evidence="1">
    <location>
        <begin position="202"/>
        <end position="219"/>
    </location>
</feature>
<organism evidence="2 3">
    <name type="scientific">Corchorus olitorius</name>
    <dbReference type="NCBI Taxonomy" id="93759"/>
    <lineage>
        <taxon>Eukaryota</taxon>
        <taxon>Viridiplantae</taxon>
        <taxon>Streptophyta</taxon>
        <taxon>Embryophyta</taxon>
        <taxon>Tracheophyta</taxon>
        <taxon>Spermatophyta</taxon>
        <taxon>Magnoliopsida</taxon>
        <taxon>eudicotyledons</taxon>
        <taxon>Gunneridae</taxon>
        <taxon>Pentapetalae</taxon>
        <taxon>rosids</taxon>
        <taxon>malvids</taxon>
        <taxon>Malvales</taxon>
        <taxon>Malvaceae</taxon>
        <taxon>Grewioideae</taxon>
        <taxon>Apeibeae</taxon>
        <taxon>Corchorus</taxon>
    </lineage>
</organism>
<feature type="compositionally biased region" description="Basic and acidic residues" evidence="1">
    <location>
        <begin position="279"/>
        <end position="289"/>
    </location>
</feature>
<gene>
    <name evidence="2" type="ORF">COLO4_01462</name>
</gene>
<evidence type="ECO:0000313" key="2">
    <source>
        <dbReference type="EMBL" id="OMP13540.1"/>
    </source>
</evidence>
<dbReference type="EMBL" id="AWUE01003978">
    <property type="protein sequence ID" value="OMP13540.1"/>
    <property type="molecule type" value="Genomic_DNA"/>
</dbReference>
<feature type="compositionally biased region" description="Basic and acidic residues" evidence="1">
    <location>
        <begin position="346"/>
        <end position="369"/>
    </location>
</feature>
<feature type="region of interest" description="Disordered" evidence="1">
    <location>
        <begin position="250"/>
        <end position="391"/>
    </location>
</feature>
<dbReference type="AlphaFoldDB" id="A0A1R3L2N2"/>
<proteinExistence type="predicted"/>
<feature type="compositionally biased region" description="Basic and acidic residues" evidence="1">
    <location>
        <begin position="250"/>
        <end position="262"/>
    </location>
</feature>
<name>A0A1R3L2N2_9ROSI</name>